<dbReference type="Proteomes" id="UP000287972">
    <property type="component" value="Unassembled WGS sequence"/>
</dbReference>
<evidence type="ECO:0000313" key="1">
    <source>
        <dbReference type="EMBL" id="RSL76641.1"/>
    </source>
</evidence>
<accession>A0A428RGJ2</accession>
<dbReference type="EMBL" id="NKCL01000285">
    <property type="protein sequence ID" value="RSL76641.1"/>
    <property type="molecule type" value="Genomic_DNA"/>
</dbReference>
<comment type="caution">
    <text evidence="1">The sequence shown here is derived from an EMBL/GenBank/DDBJ whole genome shotgun (WGS) entry which is preliminary data.</text>
</comment>
<protein>
    <submittedName>
        <fullName evidence="1">Uncharacterized protein</fullName>
    </submittedName>
</protein>
<proteinExistence type="predicted"/>
<sequence>MSTAGHGVSSASVSVLNSGIGSAMARELWKSLDPLILGQLNHHANLSSLILQLVCARMRRIAKPQSQDEPSIAVFSASDHAAECLRLSTVLGLGLNHLYLDGDQ</sequence>
<dbReference type="AlphaFoldDB" id="A0A428RGJ2"/>
<evidence type="ECO:0000313" key="2">
    <source>
        <dbReference type="Proteomes" id="UP000287972"/>
    </source>
</evidence>
<keyword evidence="2" id="KW-1185">Reference proteome</keyword>
<reference evidence="1 2" key="1">
    <citation type="submission" date="2017-06" db="EMBL/GenBank/DDBJ databases">
        <title>Comparative genomic analysis of Ambrosia Fusariam Clade fungi.</title>
        <authorList>
            <person name="Stajich J.E."/>
            <person name="Carrillo J."/>
            <person name="Kijimoto T."/>
            <person name="Eskalen A."/>
            <person name="O'Donnell K."/>
            <person name="Kasson M."/>
        </authorList>
    </citation>
    <scope>NUCLEOTIDE SEQUENCE [LARGE SCALE GENOMIC DNA]</scope>
    <source>
        <strain evidence="1 2">NRRL62606</strain>
    </source>
</reference>
<organism evidence="1 2">
    <name type="scientific">Fusarium floridanum</name>
    <dbReference type="NCBI Taxonomy" id="1325733"/>
    <lineage>
        <taxon>Eukaryota</taxon>
        <taxon>Fungi</taxon>
        <taxon>Dikarya</taxon>
        <taxon>Ascomycota</taxon>
        <taxon>Pezizomycotina</taxon>
        <taxon>Sordariomycetes</taxon>
        <taxon>Hypocreomycetidae</taxon>
        <taxon>Hypocreales</taxon>
        <taxon>Nectriaceae</taxon>
        <taxon>Fusarium</taxon>
        <taxon>Fusarium solani species complex</taxon>
    </lineage>
</organism>
<name>A0A428RGJ2_9HYPO</name>
<gene>
    <name evidence="1" type="ORF">CEP51_009775</name>
</gene>